<proteinExistence type="predicted"/>
<name>A0A835T9L6_9CHLO</name>
<dbReference type="InterPro" id="IPR038279">
    <property type="entry name" value="Ndc10_dom2_sf"/>
</dbReference>
<evidence type="ECO:0000313" key="4">
    <source>
        <dbReference type="Proteomes" id="UP000613740"/>
    </source>
</evidence>
<evidence type="ECO:0000313" key="3">
    <source>
        <dbReference type="EMBL" id="KAG2441354.1"/>
    </source>
</evidence>
<feature type="compositionally biased region" description="Low complexity" evidence="1">
    <location>
        <begin position="1476"/>
        <end position="1495"/>
    </location>
</feature>
<dbReference type="Gene3D" id="1.10.443.20">
    <property type="entry name" value="Centromere DNA-binding protein complex CBF3 subunit, domain 2"/>
    <property type="match status" value="1"/>
</dbReference>
<keyword evidence="4" id="KW-1185">Reference proteome</keyword>
<feature type="region of interest" description="Disordered" evidence="1">
    <location>
        <begin position="27"/>
        <end position="48"/>
    </location>
</feature>
<dbReference type="Proteomes" id="UP000613740">
    <property type="component" value="Unassembled WGS sequence"/>
</dbReference>
<gene>
    <name evidence="3" type="ORF">HYH02_009946</name>
</gene>
<dbReference type="EMBL" id="JAEHOD010000035">
    <property type="protein sequence ID" value="KAG2441354.1"/>
    <property type="molecule type" value="Genomic_DNA"/>
</dbReference>
<accession>A0A835T9L6</accession>
<dbReference type="PANTHER" id="PTHR12460">
    <property type="entry name" value="CYCLIN-DEPENDENT KINASE INHIBITOR-RELATED PROTEIN"/>
    <property type="match status" value="1"/>
</dbReference>
<dbReference type="InterPro" id="IPR031872">
    <property type="entry name" value="NDC10_II"/>
</dbReference>
<sequence length="1610" mass="164619">MPPRKKAKEATEATAAAVFAPSANAALGDGEAPSALGQGPHGGGDAATDAAATVVPAGANAADAGAAAKADGGGSVIYTEEMLADLAKRREKSRRPNTLSAYMSQYRRLKEEICVPHNVDITKVWGNELAELGALLIKKMGTETKAASTIGNAHSMLIALDESNRQRNNIRCTDQKVQDNAVLAAEVAIAKAVRKGSEARRPGDPHANSVSDSYTSDDYTEMTKLLASGVDCAECLKWDILMVAQAQAFVNCLHFGVGRGDDSRVMNLCDLGKPRKVDCLSGVVDAFVLPIALRGTKTQETARCYYLALMRAFDVFKCPVRSLGELLLVRFVIRGEPYPDPTNRAEWESVPLFRSITDRMKGMTYNTMAEAMRDLFTYLDIVIRKLTHAMRVGGAQALEALGASLELIMRVGRWLQSESVVAAYVTNSPPDGLLFMGGYKYTTGGDMRQAFWARRFMTILPEPLMQQLCVELFPFLPTFQERAAKVPKQGRDIRLSVHYHAAALMFIAKATVQDSLELADRSPKNSVVQWLRHVPAWRIARSAYEHALKHGLLDATRPRGMMELLDEMQQRLLYLPLTIRQVAFEETQRAMQLAAVHRASMQAAAMQAAAASQQAAQGAPAQQAAAQQAEVGVQAVGDPWAEVARADAGVAQLLQQPDAGLVDPAANPWSTFPALSVPLSPAPAMQVQAQAVEGPVIDLLVGAGLLGVAHTCAVNPGMPVQPRQPMQADALYLRIAAAATAAAHGSAEAQQQFQQLVQLVPARGYAAGAGSCSLGAGPVGQPLWPGPAPPMPQRTGASAAAAAVAAAAGGGAEALQQLLQAQGQAAAASGSGGGGGFCGPGPPGLTPWLDTSPPLSAVPAAAVGSGSCSLGAGPVGQPSWPGPAPPMPQRTGASAAAAAVAAAAGGGAEALQQLLQAQGQAAAASGGGGGGFCGPGPPGLTPWLDTSPPLAVPAAAVGSGSCSLGAGPVGQPLWPGPAPPMPQRTGASAAAAAVAAAAGGGAEALQQLLQAQGQAAAASGGGGGGGFCGPGPPGLTPWLDTSPPLSAVPAAAVGSGSCSLGAGPVGQPSWPGPAPPMLQRTGASAAAAAVAAAAGGGAEALQQLLQAQGQAAAASGGGGGGFCGPGPPGLLPGLSAASCSVSSARGGPLFQGGSLWPQGLSSAGANVLGFGAPGQQQEWLSPGSKQRAAADTVANAIAAVCQQHESGACPMPELPSPVASAHAPARRRRAKAPADKAAAEGCTTAQARSAPCGLAAPAAAPLTAPAAPAGMAAQPVGAAAAAPAAIKGKGLAQPKKPAQPYTVPELQRLPPGTPPYPNDTKTLVDVYTIFYVGTSVAPAFMNLDAAYTKQGKTWYPSQFKQRMCELRGLEKWCITKTSELRKCSKLEASQFWTEKQRKRGSPALKTFWTDFVSKLAKKEEEFAAYVSKSRPPDFVSPVKGAAVRPAPQTSVAVLDVEALGMVVDFAGARQATSATASGAAAPSSSGEGGAAPPASEIKVWTKPPHSGWALYCSWRFGLHRQEAAARGAAEAEAARQEAEAAETVVAAEGAVGAAGMAAGLGGGAVVVERSQARFAQFRQDFEALSAEEQASWNNARDKMVVEYKKYLATV</sequence>
<dbReference type="OrthoDB" id="549491at2759"/>
<feature type="region of interest" description="Disordered" evidence="1">
    <location>
        <begin position="830"/>
        <end position="853"/>
    </location>
</feature>
<feature type="region of interest" description="Disordered" evidence="1">
    <location>
        <begin position="872"/>
        <end position="891"/>
    </location>
</feature>
<reference evidence="3" key="1">
    <citation type="journal article" date="2020" name="bioRxiv">
        <title>Comparative genomics of Chlamydomonas.</title>
        <authorList>
            <person name="Craig R.J."/>
            <person name="Hasan A.R."/>
            <person name="Ness R.W."/>
            <person name="Keightley P.D."/>
        </authorList>
    </citation>
    <scope>NUCLEOTIDE SEQUENCE</scope>
    <source>
        <strain evidence="3">CCAP 11/173</strain>
    </source>
</reference>
<dbReference type="Pfam" id="PF16787">
    <property type="entry name" value="NDC10_II"/>
    <property type="match status" value="1"/>
</dbReference>
<feature type="region of interest" description="Disordered" evidence="1">
    <location>
        <begin position="1019"/>
        <end position="1043"/>
    </location>
</feature>
<dbReference type="GO" id="GO:0003677">
    <property type="term" value="F:DNA binding"/>
    <property type="evidence" value="ECO:0007669"/>
    <property type="project" value="InterPro"/>
</dbReference>
<feature type="region of interest" description="Disordered" evidence="1">
    <location>
        <begin position="1290"/>
        <end position="1317"/>
    </location>
</feature>
<evidence type="ECO:0000256" key="1">
    <source>
        <dbReference type="SAM" id="MobiDB-lite"/>
    </source>
</evidence>
<dbReference type="InterPro" id="IPR011010">
    <property type="entry name" value="DNA_brk_join_enz"/>
</dbReference>
<protein>
    <recommendedName>
        <fullName evidence="2">Ndc10 domain-containing protein</fullName>
    </recommendedName>
</protein>
<feature type="compositionally biased region" description="Basic and acidic residues" evidence="1">
    <location>
        <begin position="195"/>
        <end position="204"/>
    </location>
</feature>
<dbReference type="PANTHER" id="PTHR12460:SF38">
    <property type="entry name" value="KINETOPLAST-ASSOCIATED PROTEIN-LIKE PROTEIN"/>
    <property type="match status" value="1"/>
</dbReference>
<evidence type="ECO:0000259" key="2">
    <source>
        <dbReference type="Pfam" id="PF16787"/>
    </source>
</evidence>
<feature type="region of interest" description="Disordered" evidence="1">
    <location>
        <begin position="1476"/>
        <end position="1498"/>
    </location>
</feature>
<feature type="compositionally biased region" description="Gly residues" evidence="1">
    <location>
        <begin position="830"/>
        <end position="839"/>
    </location>
</feature>
<feature type="domain" description="Ndc10" evidence="2">
    <location>
        <begin position="293"/>
        <end position="482"/>
    </location>
</feature>
<comment type="caution">
    <text evidence="3">The sequence shown here is derived from an EMBL/GenBank/DDBJ whole genome shotgun (WGS) entry which is preliminary data.</text>
</comment>
<feature type="compositionally biased region" description="Gly residues" evidence="1">
    <location>
        <begin position="1019"/>
        <end position="1029"/>
    </location>
</feature>
<dbReference type="SUPFAM" id="SSF56349">
    <property type="entry name" value="DNA breaking-rejoining enzymes"/>
    <property type="match status" value="1"/>
</dbReference>
<organism evidence="3 4">
    <name type="scientific">Chlamydomonas schloesseri</name>
    <dbReference type="NCBI Taxonomy" id="2026947"/>
    <lineage>
        <taxon>Eukaryota</taxon>
        <taxon>Viridiplantae</taxon>
        <taxon>Chlorophyta</taxon>
        <taxon>core chlorophytes</taxon>
        <taxon>Chlorophyceae</taxon>
        <taxon>CS clade</taxon>
        <taxon>Chlamydomonadales</taxon>
        <taxon>Chlamydomonadaceae</taxon>
        <taxon>Chlamydomonas</taxon>
    </lineage>
</organism>
<feature type="region of interest" description="Disordered" evidence="1">
    <location>
        <begin position="195"/>
        <end position="214"/>
    </location>
</feature>